<name>A0A4R1BQL7_9ACTN</name>
<keyword evidence="2" id="KW-1185">Reference proteome</keyword>
<dbReference type="OrthoDB" id="9808360at2"/>
<evidence type="ECO:0000313" key="1">
    <source>
        <dbReference type="EMBL" id="TCJ19990.1"/>
    </source>
</evidence>
<dbReference type="PROSITE" id="PS51197">
    <property type="entry name" value="HTH_RRF2_2"/>
    <property type="match status" value="1"/>
</dbReference>
<dbReference type="AlphaFoldDB" id="A0A4R1BQL7"/>
<dbReference type="GO" id="GO:0003700">
    <property type="term" value="F:DNA-binding transcription factor activity"/>
    <property type="evidence" value="ECO:0007669"/>
    <property type="project" value="TreeGrafter"/>
</dbReference>
<sequence length="138" mass="15384">MRLELSSEGRYALRALVYLAERRGERVTAARISEEAEIPRRLLARILARLARAGLVESREGKGGGSRLARAAEEITLRDAVEASEGPFEVSRCIMEQRACGEGRPCAMHEAWEEGQEAILEYLAEHTLADFVTRTVSR</sequence>
<comment type="caution">
    <text evidence="1">The sequence shown here is derived from an EMBL/GenBank/DDBJ whole genome shotgun (WGS) entry which is preliminary data.</text>
</comment>
<dbReference type="PANTHER" id="PTHR33221:SF15">
    <property type="entry name" value="HTH-TYPE TRANSCRIPTIONAL REGULATOR YWGB-RELATED"/>
    <property type="match status" value="1"/>
</dbReference>
<dbReference type="NCBIfam" id="TIGR00738">
    <property type="entry name" value="rrf2_super"/>
    <property type="match status" value="1"/>
</dbReference>
<dbReference type="PANTHER" id="PTHR33221">
    <property type="entry name" value="WINGED HELIX-TURN-HELIX TRANSCRIPTIONAL REGULATOR, RRF2 FAMILY"/>
    <property type="match status" value="1"/>
</dbReference>
<accession>A0A4R1BQL7</accession>
<dbReference type="RefSeq" id="WP_132688423.1">
    <property type="nucleotide sequence ID" value="NZ_SKBU01000006.1"/>
</dbReference>
<gene>
    <name evidence="1" type="ORF">E0L93_03320</name>
</gene>
<dbReference type="Gene3D" id="1.10.10.10">
    <property type="entry name" value="Winged helix-like DNA-binding domain superfamily/Winged helix DNA-binding domain"/>
    <property type="match status" value="1"/>
</dbReference>
<dbReference type="InterPro" id="IPR036390">
    <property type="entry name" value="WH_DNA-bd_sf"/>
</dbReference>
<evidence type="ECO:0000313" key="2">
    <source>
        <dbReference type="Proteomes" id="UP000295244"/>
    </source>
</evidence>
<organism evidence="1 2">
    <name type="scientific">Rubrobacter taiwanensis</name>
    <dbReference type="NCBI Taxonomy" id="185139"/>
    <lineage>
        <taxon>Bacteria</taxon>
        <taxon>Bacillati</taxon>
        <taxon>Actinomycetota</taxon>
        <taxon>Rubrobacteria</taxon>
        <taxon>Rubrobacterales</taxon>
        <taxon>Rubrobacteraceae</taxon>
        <taxon>Rubrobacter</taxon>
    </lineage>
</organism>
<proteinExistence type="predicted"/>
<dbReference type="SUPFAM" id="SSF46785">
    <property type="entry name" value="Winged helix' DNA-binding domain"/>
    <property type="match status" value="1"/>
</dbReference>
<dbReference type="GO" id="GO:0005829">
    <property type="term" value="C:cytosol"/>
    <property type="evidence" value="ECO:0007669"/>
    <property type="project" value="TreeGrafter"/>
</dbReference>
<dbReference type="InterPro" id="IPR036388">
    <property type="entry name" value="WH-like_DNA-bd_sf"/>
</dbReference>
<dbReference type="InterPro" id="IPR000944">
    <property type="entry name" value="Tscrpt_reg_Rrf2"/>
</dbReference>
<dbReference type="Pfam" id="PF02082">
    <property type="entry name" value="Rrf2"/>
    <property type="match status" value="1"/>
</dbReference>
<protein>
    <submittedName>
        <fullName evidence="1">Rrf2 family transcriptional regulator</fullName>
    </submittedName>
</protein>
<reference evidence="1 2" key="1">
    <citation type="submission" date="2019-03" db="EMBL/GenBank/DDBJ databases">
        <title>Whole genome sequence of a novel Rubrobacter taiwanensis strain, isolated from Yellowstone National Park.</title>
        <authorList>
            <person name="Freed S."/>
            <person name="Ramaley R.F."/>
            <person name="Kyndt J.A."/>
        </authorList>
    </citation>
    <scope>NUCLEOTIDE SEQUENCE [LARGE SCALE GENOMIC DNA]</scope>
    <source>
        <strain evidence="1 2">Yellowstone</strain>
    </source>
</reference>
<dbReference type="EMBL" id="SKBU01000006">
    <property type="protein sequence ID" value="TCJ19990.1"/>
    <property type="molecule type" value="Genomic_DNA"/>
</dbReference>
<dbReference type="Proteomes" id="UP000295244">
    <property type="component" value="Unassembled WGS sequence"/>
</dbReference>